<organism evidence="2 3">
    <name type="scientific">Plectus sambesii</name>
    <dbReference type="NCBI Taxonomy" id="2011161"/>
    <lineage>
        <taxon>Eukaryota</taxon>
        <taxon>Metazoa</taxon>
        <taxon>Ecdysozoa</taxon>
        <taxon>Nematoda</taxon>
        <taxon>Chromadorea</taxon>
        <taxon>Plectida</taxon>
        <taxon>Plectina</taxon>
        <taxon>Plectoidea</taxon>
        <taxon>Plectidae</taxon>
        <taxon>Plectus</taxon>
    </lineage>
</organism>
<dbReference type="Proteomes" id="UP000887566">
    <property type="component" value="Unplaced"/>
</dbReference>
<reference evidence="3" key="1">
    <citation type="submission" date="2022-11" db="UniProtKB">
        <authorList>
            <consortium name="WormBaseParasite"/>
        </authorList>
    </citation>
    <scope>IDENTIFICATION</scope>
</reference>
<dbReference type="AlphaFoldDB" id="A0A914VUK2"/>
<keyword evidence="2" id="KW-1185">Reference proteome</keyword>
<evidence type="ECO:0000256" key="1">
    <source>
        <dbReference type="SAM" id="Phobius"/>
    </source>
</evidence>
<sequence>MRPSSILRVVQFVRNKEMYMMGTPAYKQHWLAAIRSLCGAIFVLVMVEEFGFFTPDLRYDIRMKLSPQFRDRIRRDFEFDLAPDMGVKISAFQESLKYSAADRELANTRIFSQD</sequence>
<evidence type="ECO:0000313" key="3">
    <source>
        <dbReference type="WBParaSite" id="PSAMB.scaffold2529size22715.g18179.t1"/>
    </source>
</evidence>
<protein>
    <submittedName>
        <fullName evidence="3">Uncharacterized protein</fullName>
    </submittedName>
</protein>
<keyword evidence="1" id="KW-1133">Transmembrane helix</keyword>
<dbReference type="WBParaSite" id="PSAMB.scaffold2529size22715.g18179.t1">
    <property type="protein sequence ID" value="PSAMB.scaffold2529size22715.g18179.t1"/>
    <property type="gene ID" value="PSAMB.scaffold2529size22715.g18179"/>
</dbReference>
<feature type="transmembrane region" description="Helical" evidence="1">
    <location>
        <begin position="30"/>
        <end position="53"/>
    </location>
</feature>
<keyword evidence="1" id="KW-0812">Transmembrane</keyword>
<evidence type="ECO:0000313" key="2">
    <source>
        <dbReference type="Proteomes" id="UP000887566"/>
    </source>
</evidence>
<keyword evidence="1" id="KW-0472">Membrane</keyword>
<accession>A0A914VUK2</accession>
<name>A0A914VUK2_9BILA</name>
<proteinExistence type="predicted"/>